<evidence type="ECO:0000256" key="1">
    <source>
        <dbReference type="SAM" id="MobiDB-lite"/>
    </source>
</evidence>
<evidence type="ECO:0000256" key="2">
    <source>
        <dbReference type="SAM" id="SignalP"/>
    </source>
</evidence>
<evidence type="ECO:0000313" key="3">
    <source>
        <dbReference type="EMBL" id="ORX72793.1"/>
    </source>
</evidence>
<feature type="compositionally biased region" description="Polar residues" evidence="1">
    <location>
        <begin position="158"/>
        <end position="170"/>
    </location>
</feature>
<proteinExistence type="predicted"/>
<sequence length="170" mass="17730">MVKVYFVSAVLAVVVLNASANAAPLGGTNTNASAAIFSRPPVALPWRFNADVFGHLPNGVKHILLARPGIIRRNDDGNITGNDDDHASGSDDDDAKPVLSTQPEPVPVAPAAIHRCPHPKGNTKDNSGHGNVTDDKHDNIERQGDVSDGYVSEGHVSDGNNAGNDTDSGN</sequence>
<dbReference type="AlphaFoldDB" id="A0A1Y1WGY9"/>
<evidence type="ECO:0000313" key="4">
    <source>
        <dbReference type="Proteomes" id="UP000193922"/>
    </source>
</evidence>
<feature type="region of interest" description="Disordered" evidence="1">
    <location>
        <begin position="72"/>
        <end position="170"/>
    </location>
</feature>
<protein>
    <submittedName>
        <fullName evidence="3">Uncharacterized protein</fullName>
    </submittedName>
</protein>
<dbReference type="RefSeq" id="XP_040746133.1">
    <property type="nucleotide sequence ID" value="XM_040890101.1"/>
</dbReference>
<feature type="compositionally biased region" description="Basic and acidic residues" evidence="1">
    <location>
        <begin position="122"/>
        <end position="145"/>
    </location>
</feature>
<dbReference type="Proteomes" id="UP000193922">
    <property type="component" value="Unassembled WGS sequence"/>
</dbReference>
<name>A0A1Y1WGY9_9FUNG</name>
<keyword evidence="4" id="KW-1185">Reference proteome</keyword>
<gene>
    <name evidence="3" type="ORF">DL89DRAFT_290624</name>
</gene>
<reference evidence="3 4" key="1">
    <citation type="submission" date="2016-07" db="EMBL/GenBank/DDBJ databases">
        <title>Pervasive Adenine N6-methylation of Active Genes in Fungi.</title>
        <authorList>
            <consortium name="DOE Joint Genome Institute"/>
            <person name="Mondo S.J."/>
            <person name="Dannebaum R.O."/>
            <person name="Kuo R.C."/>
            <person name="Labutti K."/>
            <person name="Haridas S."/>
            <person name="Kuo A."/>
            <person name="Salamov A."/>
            <person name="Ahrendt S.R."/>
            <person name="Lipzen A."/>
            <person name="Sullivan W."/>
            <person name="Andreopoulos W.B."/>
            <person name="Clum A."/>
            <person name="Lindquist E."/>
            <person name="Daum C."/>
            <person name="Ramamoorthy G.K."/>
            <person name="Gryganskyi A."/>
            <person name="Culley D."/>
            <person name="Magnuson J.K."/>
            <person name="James T.Y."/>
            <person name="O'Malley M.A."/>
            <person name="Stajich J.E."/>
            <person name="Spatafora J.W."/>
            <person name="Visel A."/>
            <person name="Grigoriev I.V."/>
        </authorList>
    </citation>
    <scope>NUCLEOTIDE SEQUENCE [LARGE SCALE GENOMIC DNA]</scope>
    <source>
        <strain evidence="3 4">ATCC 12442</strain>
    </source>
</reference>
<feature type="signal peptide" evidence="2">
    <location>
        <begin position="1"/>
        <end position="22"/>
    </location>
</feature>
<comment type="caution">
    <text evidence="3">The sequence shown here is derived from an EMBL/GenBank/DDBJ whole genome shotgun (WGS) entry which is preliminary data.</text>
</comment>
<keyword evidence="2" id="KW-0732">Signal</keyword>
<feature type="chain" id="PRO_5011965622" evidence="2">
    <location>
        <begin position="23"/>
        <end position="170"/>
    </location>
</feature>
<dbReference type="EMBL" id="MCFD01000002">
    <property type="protein sequence ID" value="ORX72793.1"/>
    <property type="molecule type" value="Genomic_DNA"/>
</dbReference>
<accession>A0A1Y1WGY9</accession>
<organism evidence="3 4">
    <name type="scientific">Linderina pennispora</name>
    <dbReference type="NCBI Taxonomy" id="61395"/>
    <lineage>
        <taxon>Eukaryota</taxon>
        <taxon>Fungi</taxon>
        <taxon>Fungi incertae sedis</taxon>
        <taxon>Zoopagomycota</taxon>
        <taxon>Kickxellomycotina</taxon>
        <taxon>Kickxellomycetes</taxon>
        <taxon>Kickxellales</taxon>
        <taxon>Kickxellaceae</taxon>
        <taxon>Linderina</taxon>
    </lineage>
</organism>
<dbReference type="GeneID" id="63806749"/>